<keyword evidence="1" id="KW-0433">Leucine-rich repeat</keyword>
<organism evidence="8 9">
    <name type="scientific">Flavobacterium potami</name>
    <dbReference type="NCBI Taxonomy" id="2872310"/>
    <lineage>
        <taxon>Bacteria</taxon>
        <taxon>Pseudomonadati</taxon>
        <taxon>Bacteroidota</taxon>
        <taxon>Flavobacteriia</taxon>
        <taxon>Flavobacteriales</taxon>
        <taxon>Flavobacteriaceae</taxon>
        <taxon>Flavobacterium</taxon>
    </lineage>
</organism>
<proteinExistence type="predicted"/>
<dbReference type="SUPFAM" id="SSF52058">
    <property type="entry name" value="L domain-like"/>
    <property type="match status" value="3"/>
</dbReference>
<dbReference type="Proteomes" id="UP001139366">
    <property type="component" value="Unassembled WGS sequence"/>
</dbReference>
<evidence type="ECO:0000256" key="1">
    <source>
        <dbReference type="ARBA" id="ARBA00022614"/>
    </source>
</evidence>
<feature type="domain" description="CBM-cenC" evidence="6">
    <location>
        <begin position="21"/>
        <end position="141"/>
    </location>
</feature>
<dbReference type="SUPFAM" id="SSF49785">
    <property type="entry name" value="Galactose-binding domain-like"/>
    <property type="match status" value="1"/>
</dbReference>
<feature type="domain" description="Secretion system C-terminal sorting" evidence="7">
    <location>
        <begin position="946"/>
        <end position="1016"/>
    </location>
</feature>
<reference evidence="8 9" key="1">
    <citation type="journal article" date="2023" name="Antonie Van Leeuwenhoek">
        <title>Flavobacterium potami sp. nov., a multi-metal resistance genes harbouring bacterium isolated from shallow river silt.</title>
        <authorList>
            <person name="Li S."/>
            <person name="Mao S."/>
            <person name="Mu W."/>
            <person name="Guo B."/>
            <person name="Li C."/>
            <person name="Zhu Q."/>
            <person name="Hou X."/>
            <person name="Zhao Y."/>
            <person name="Wei S."/>
            <person name="Liu H."/>
            <person name="Liu A."/>
        </authorList>
    </citation>
    <scope>NUCLEOTIDE SEQUENCE [LARGE SCALE GENOMIC DNA]</scope>
    <source>
        <strain evidence="8 9">17A</strain>
    </source>
</reference>
<dbReference type="RefSeq" id="WP_223706883.1">
    <property type="nucleotide sequence ID" value="NZ_JAINUY010000004.1"/>
</dbReference>
<dbReference type="Gene3D" id="2.60.120.260">
    <property type="entry name" value="Galactose-binding domain-like"/>
    <property type="match status" value="1"/>
</dbReference>
<evidence type="ECO:0000256" key="2">
    <source>
        <dbReference type="ARBA" id="ARBA00022729"/>
    </source>
</evidence>
<evidence type="ECO:0000256" key="4">
    <source>
        <dbReference type="ARBA" id="ARBA00022801"/>
    </source>
</evidence>
<evidence type="ECO:0000256" key="3">
    <source>
        <dbReference type="ARBA" id="ARBA00022737"/>
    </source>
</evidence>
<feature type="signal peptide" evidence="5">
    <location>
        <begin position="1"/>
        <end position="18"/>
    </location>
</feature>
<evidence type="ECO:0000313" key="9">
    <source>
        <dbReference type="Proteomes" id="UP001139366"/>
    </source>
</evidence>
<dbReference type="InterPro" id="IPR052574">
    <property type="entry name" value="CDIRP"/>
</dbReference>
<dbReference type="InterPro" id="IPR026444">
    <property type="entry name" value="Secre_tail"/>
</dbReference>
<evidence type="ECO:0000313" key="8">
    <source>
        <dbReference type="EMBL" id="MBZ4035950.1"/>
    </source>
</evidence>
<dbReference type="InterPro" id="IPR003305">
    <property type="entry name" value="CenC_carb-bd"/>
</dbReference>
<dbReference type="Pfam" id="PF02018">
    <property type="entry name" value="CBM_4_9"/>
    <property type="match status" value="1"/>
</dbReference>
<keyword evidence="9" id="KW-1185">Reference proteome</keyword>
<dbReference type="GO" id="GO:0035591">
    <property type="term" value="F:signaling adaptor activity"/>
    <property type="evidence" value="ECO:0007669"/>
    <property type="project" value="TreeGrafter"/>
</dbReference>
<dbReference type="NCBIfam" id="TIGR04183">
    <property type="entry name" value="Por_Secre_tail"/>
    <property type="match status" value="1"/>
</dbReference>
<sequence length="1017" mass="112853">MKTKLLFLLLLANFSIYAQTNLVPNGEFEKWTSSTVLSDWTTQNNVTQNTTEYWEGFNSAKLSFTSSASIPKITTQVPLKAGITYVVKFKYKYLSSNYNSSHPIVLNISKNGSSTTLSNSIFAKDNNWTTVETTFTPDQNLSYDLSISLNTVDNIGFNANIDHVQVYAKGTEQYTLIPDLNFEKNLIALGIDSGTTDGKVLTSSISTLTSLNISGNGNDLIKDLTGIEDFKALTLLICQYQRLTTLNLTTNTALVILNCQNNLLTSLDISKNPALTTIICNNNNLTNLDISEKLGLTNLQCGYNKLTSLDISKNTALITLKCEKNLLTSIDVTKHTALITLDCSKNLLTNLDASKNTALTSLYCQDNSLTSVNIKNGNNKAFYWNFIHHLSFYGNKDLKCITVDDPVYSSKNWAGNREYESTFALACDGQYTAIPDPNFEQHIIDLGLDSGKLDGKVLTANISTLKTLSVFARNISDLTGIEDFTALTSLSCNSNKLSSLDISKNIALTELRCSDNPQLSFLNVSNNVNLNYLYCDNLNLKTLNLKNNLKLIELKCNNNYLTSLEIPNNPGFTYLDCSFNRLSNLDVSKNFKLNYLDCSYNKIIGLDLSENYLLTTLRCSKNNLFNLNLRSGNNVIMKIHNLGNNPNLKCISVDKETVNNSLWETSKDAKASYYNGVCSENIPYTLIPDPSFEEKLIALGIDTDGKNGKVLTSNIVYVETLDVASSNISNLKGIEDFTSLTYLDCGSNKINSPDFSENILLTTLYYSKNSAKTLNLSKNEFLTFLDCNTNELTRLDLSTNRALTYLNLSKNSFTTFDVTKNTALQTFNCTNNKLTNLDVAKNLSLTTFYCNDNLLEGLDISKNTAINTFNCYNNKMTNLNLKNGNNKNFDLTNSNFTNNALLTCINVDDENYSNTNWLDKKDAKAVYSSNCTSLGIEDSVFDKAVVYPNPTKGEVNINNITLEKATVYNSLGQLVKTFVFNNGETNNTINLSGLPRGIYYVYLVNGDAASAKKIIVE</sequence>
<evidence type="ECO:0000259" key="7">
    <source>
        <dbReference type="Pfam" id="PF18962"/>
    </source>
</evidence>
<dbReference type="InterPro" id="IPR008979">
    <property type="entry name" value="Galactose-bd-like_sf"/>
</dbReference>
<dbReference type="GO" id="GO:0016798">
    <property type="term" value="F:hydrolase activity, acting on glycosyl bonds"/>
    <property type="evidence" value="ECO:0007669"/>
    <property type="project" value="InterPro"/>
</dbReference>
<dbReference type="AlphaFoldDB" id="A0A9X1KQX2"/>
<dbReference type="PANTHER" id="PTHR47566">
    <property type="match status" value="1"/>
</dbReference>
<evidence type="ECO:0000259" key="6">
    <source>
        <dbReference type="Pfam" id="PF02018"/>
    </source>
</evidence>
<dbReference type="InterPro" id="IPR032675">
    <property type="entry name" value="LRR_dom_sf"/>
</dbReference>
<feature type="chain" id="PRO_5040913015" evidence="5">
    <location>
        <begin position="19"/>
        <end position="1017"/>
    </location>
</feature>
<gene>
    <name evidence="8" type="ORF">K6T82_14335</name>
</gene>
<dbReference type="Pfam" id="PF18962">
    <property type="entry name" value="Por_Secre_tail"/>
    <property type="match status" value="1"/>
</dbReference>
<protein>
    <submittedName>
        <fullName evidence="8">T9SS type A sorting domain-containing protein</fullName>
    </submittedName>
</protein>
<keyword evidence="3" id="KW-0677">Repeat</keyword>
<comment type="caution">
    <text evidence="8">The sequence shown here is derived from an EMBL/GenBank/DDBJ whole genome shotgun (WGS) entry which is preliminary data.</text>
</comment>
<evidence type="ECO:0000256" key="5">
    <source>
        <dbReference type="SAM" id="SignalP"/>
    </source>
</evidence>
<keyword evidence="2 5" id="KW-0732">Signal</keyword>
<dbReference type="PANTHER" id="PTHR47566:SF1">
    <property type="entry name" value="PROTEIN NUD1"/>
    <property type="match status" value="1"/>
</dbReference>
<name>A0A9X1KQX2_9FLAO</name>
<dbReference type="EMBL" id="JAINUY010000004">
    <property type="protein sequence ID" value="MBZ4035950.1"/>
    <property type="molecule type" value="Genomic_DNA"/>
</dbReference>
<dbReference type="Gene3D" id="3.80.10.10">
    <property type="entry name" value="Ribonuclease Inhibitor"/>
    <property type="match status" value="3"/>
</dbReference>
<accession>A0A9X1KQX2</accession>
<keyword evidence="4" id="KW-0378">Hydrolase</keyword>